<gene>
    <name evidence="2" type="ORF">TBCH5v1_0051</name>
</gene>
<dbReference type="AlphaFoldDB" id="A0A0S1X8J8"/>
<protein>
    <submittedName>
        <fullName evidence="2">Uncharacterized protein</fullName>
    </submittedName>
</protein>
<feature type="coiled-coil region" evidence="1">
    <location>
        <begin position="4"/>
        <end position="60"/>
    </location>
</feature>
<organism evidence="2 3">
    <name type="scientific">Thermococcus barophilus</name>
    <dbReference type="NCBI Taxonomy" id="55802"/>
    <lineage>
        <taxon>Archaea</taxon>
        <taxon>Methanobacteriati</taxon>
        <taxon>Methanobacteriota</taxon>
        <taxon>Thermococci</taxon>
        <taxon>Thermococcales</taxon>
        <taxon>Thermococcaceae</taxon>
        <taxon>Thermococcus</taxon>
    </lineage>
</organism>
<proteinExistence type="predicted"/>
<reference evidence="2 3" key="1">
    <citation type="journal article" date="2016" name="Genome Announc.">
        <title>Complete genome sequence of the hyperthermophilic and piezophilic archaeon Thermococcus barophilus Ch5, capable of growth at the expense of hydrogenogenesis from carbon monoxide and formate.</title>
        <authorList>
            <person name="Oger P."/>
            <person name="Sokolova T.G."/>
            <person name="Kozhevnikova D.A."/>
            <person name="Taranov E.A."/>
            <person name="Vannier P."/>
            <person name="Lee H.S."/>
            <person name="Kwon K.K."/>
            <person name="Kang S.G."/>
            <person name="Lee J.H."/>
            <person name="Bonch-Osmolovskaya E.A."/>
            <person name="Lebedinsky A.V."/>
        </authorList>
    </citation>
    <scope>NUCLEOTIDE SEQUENCE [LARGE SCALE GENOMIC DNA]</scope>
    <source>
        <strain evidence="3">Ch5</strain>
    </source>
</reference>
<sequence>MMGMSEIIHDLNAVLQKINKIERELKELKIMVLKMIAENLPEEEIDKETLEALKKDLENMKTGKIKGLSAEEFIRMLSESLDRD</sequence>
<accession>A0A0S1X8J8</accession>
<dbReference type="PATRIC" id="fig|55802.8.peg.49"/>
<dbReference type="Proteomes" id="UP000066042">
    <property type="component" value="Chromosome"/>
</dbReference>
<evidence type="ECO:0000256" key="1">
    <source>
        <dbReference type="SAM" id="Coils"/>
    </source>
</evidence>
<evidence type="ECO:0000313" key="3">
    <source>
        <dbReference type="Proteomes" id="UP000066042"/>
    </source>
</evidence>
<dbReference type="EMBL" id="CP013050">
    <property type="protein sequence ID" value="ALM74031.1"/>
    <property type="molecule type" value="Genomic_DNA"/>
</dbReference>
<evidence type="ECO:0000313" key="2">
    <source>
        <dbReference type="EMBL" id="ALM74031.1"/>
    </source>
</evidence>
<name>A0A0S1X8J8_THEBA</name>
<keyword evidence="1" id="KW-0175">Coiled coil</keyword>